<dbReference type="AlphaFoldDB" id="A0A974PI63"/>
<evidence type="ECO:0000259" key="2">
    <source>
        <dbReference type="Pfam" id="PF20469"/>
    </source>
</evidence>
<dbReference type="Pfam" id="PF20469">
    <property type="entry name" value="OLD-like_TOPRIM"/>
    <property type="match status" value="1"/>
</dbReference>
<accession>A0A974PI63</accession>
<protein>
    <submittedName>
        <fullName evidence="3">AAA family ATPase</fullName>
    </submittedName>
</protein>
<feature type="domain" description="Endonuclease GajA/Old nuclease/RecF-like AAA" evidence="1">
    <location>
        <begin position="164"/>
        <end position="359"/>
    </location>
</feature>
<name>A0A974PI63_9BACL</name>
<evidence type="ECO:0000259" key="1">
    <source>
        <dbReference type="Pfam" id="PF13175"/>
    </source>
</evidence>
<evidence type="ECO:0000313" key="4">
    <source>
        <dbReference type="Proteomes" id="UP000595841"/>
    </source>
</evidence>
<dbReference type="InterPro" id="IPR027417">
    <property type="entry name" value="P-loop_NTPase"/>
</dbReference>
<dbReference type="PANTHER" id="PTHR43581:SF4">
    <property type="entry name" value="ATP_GTP PHOSPHATASE"/>
    <property type="match status" value="1"/>
</dbReference>
<gene>
    <name evidence="3" type="ORF">JI735_32950</name>
</gene>
<dbReference type="Gene3D" id="3.40.50.300">
    <property type="entry name" value="P-loop containing nucleotide triphosphate hydrolases"/>
    <property type="match status" value="1"/>
</dbReference>
<proteinExistence type="predicted"/>
<dbReference type="PANTHER" id="PTHR43581">
    <property type="entry name" value="ATP/GTP PHOSPHATASE"/>
    <property type="match status" value="1"/>
</dbReference>
<feature type="domain" description="OLD protein-like TOPRIM" evidence="2">
    <location>
        <begin position="409"/>
        <end position="472"/>
    </location>
</feature>
<dbReference type="Proteomes" id="UP000595841">
    <property type="component" value="Chromosome"/>
</dbReference>
<organism evidence="3 4">
    <name type="scientific">Paenibacillus sonchi</name>
    <dbReference type="NCBI Taxonomy" id="373687"/>
    <lineage>
        <taxon>Bacteria</taxon>
        <taxon>Bacillati</taxon>
        <taxon>Bacillota</taxon>
        <taxon>Bacilli</taxon>
        <taxon>Bacillales</taxon>
        <taxon>Paenibacillaceae</taxon>
        <taxon>Paenibacillus</taxon>
        <taxon>Paenibacillus sonchi group</taxon>
    </lineage>
</organism>
<sequence>MQISKLYLKNFRSFGDEGTTITLKKMSGFVGENSSGKTALIHGLVKLFGVSAHDRTIERSDFHVPYQSTIESIREQNLSIEARIEFPELVDSPREGHIVNTIPPFFNHLVVNSTGEAPYLRVRLVANWTIGNTPDGDIEQKLYFVTVAEETDESDEDLVPVTPHQRSAIQVIYVPAVREPSLQLKNASGTILWRILNNISWPDNIDTTIKTKMEPVNEFFDEIDGVAQIRSVIGEEWKKYHKDVRYQDAKLQFNSSTLASILKKIEVSFSPTHELGEYSVDKLGDGLRSLFYLSLVSSLLEAEMRITGSSIASLTLLAVEEPENHISPHLLGRVMGNLKDIALKENAQVVLTSHSASIVKRVDPEDLAHLRIDSSSFTTKVRKIILPNKTSDAFTYIKEAVRAYPEIYFSRLVILGEGDSEEIVIPKILEMYGVNPDDHGISIVPLGGRHVNHMWKLLNELDIPHITLLDLDRERGGGGWSRIKYAIKQLLLNGREREELLKVWYPEDNDREEILTDVELEEFDEYSMEPDWIESMNNFWIPRLMDDKFNVFFSAPMDLDFLMLETFPTFYKETVPRGPSFPNRVRTPKKYEKKIKGGIIAALKNEKATGHTYSEEQQKLMVWYNTLFLGRSKPSTHIEALLKIDEDTFLTLMPEVFIKLVERVRELIERNA</sequence>
<dbReference type="InterPro" id="IPR041685">
    <property type="entry name" value="AAA_GajA/Old/RecF-like"/>
</dbReference>
<reference evidence="3 4" key="1">
    <citation type="submission" date="2021-01" db="EMBL/GenBank/DDBJ databases">
        <title>Whole genome sequence of Paenibacillus sonchi LMG 24727 for comparative genomics.</title>
        <authorList>
            <person name="Lee G."/>
            <person name="Kim M.-J."/>
            <person name="Lim K."/>
            <person name="Shin J.-H."/>
        </authorList>
    </citation>
    <scope>NUCLEOTIDE SEQUENCE [LARGE SCALE GENOMIC DNA]</scope>
    <source>
        <strain evidence="3 4">LMG 24727</strain>
    </source>
</reference>
<dbReference type="EMBL" id="CP068595">
    <property type="protein sequence ID" value="QQZ64439.1"/>
    <property type="molecule type" value="Genomic_DNA"/>
</dbReference>
<feature type="domain" description="Endonuclease GajA/Old nuclease/RecF-like AAA" evidence="1">
    <location>
        <begin position="1"/>
        <end position="86"/>
    </location>
</feature>
<dbReference type="CDD" id="cd01026">
    <property type="entry name" value="TOPRIM_OLD"/>
    <property type="match status" value="1"/>
</dbReference>
<dbReference type="KEGG" id="pson:JI735_32950"/>
<dbReference type="SUPFAM" id="SSF52540">
    <property type="entry name" value="P-loop containing nucleoside triphosphate hydrolases"/>
    <property type="match status" value="1"/>
</dbReference>
<evidence type="ECO:0000313" key="3">
    <source>
        <dbReference type="EMBL" id="QQZ64439.1"/>
    </source>
</evidence>
<dbReference type="Pfam" id="PF13175">
    <property type="entry name" value="AAA_15"/>
    <property type="match status" value="2"/>
</dbReference>
<dbReference type="InterPro" id="IPR051396">
    <property type="entry name" value="Bact_Antivir_Def_Nuclease"/>
</dbReference>
<dbReference type="InterPro" id="IPR034139">
    <property type="entry name" value="TOPRIM_OLD"/>
</dbReference>
<keyword evidence="4" id="KW-1185">Reference proteome</keyword>